<evidence type="ECO:0000313" key="2">
    <source>
        <dbReference type="EMBL" id="AGO85212.1"/>
    </source>
</evidence>
<keyword evidence="3" id="KW-1185">Reference proteome</keyword>
<evidence type="ECO:0000313" key="3">
    <source>
        <dbReference type="Proteomes" id="UP000204584"/>
    </source>
</evidence>
<dbReference type="Proteomes" id="UP000204584">
    <property type="component" value="Segment"/>
</dbReference>
<dbReference type="GeneID" id="16606999"/>
<protein>
    <recommendedName>
        <fullName evidence="4">Ankyrin repeat domain containing protein</fullName>
    </recommendedName>
</protein>
<dbReference type="KEGG" id="vg:16606999"/>
<evidence type="ECO:0000256" key="1">
    <source>
        <dbReference type="SAM" id="Phobius"/>
    </source>
</evidence>
<feature type="transmembrane region" description="Helical" evidence="1">
    <location>
        <begin position="297"/>
        <end position="318"/>
    </location>
</feature>
<sequence>MSAAAACGPSLGDMPAEMIDLVVACLPRVRDIVAFYTALCRHPTHALVGRALADPRPFLHRGAPLDFVQALADGRGLPVPFCWLKAAVVGGRRDVVAWLHGVADGVDRLEDVDVFARTPVSSRRRKRAIGQPRCLMASACARGHVHVLRWLLDVYSAPRFAAMPICDQSTVDYLCDQTLASEGHTVAIIDALHRHCLRAPCACPWYSGYVALRADRADVLAWMCDSGCMARLDPDDPETASDMIQDAVDAGSASVIRWMGPRANCRLMAECIAWDVLASGRPQARRRAVDLVVRAGLFWPCMAWACPAVLLVGFRVVGRWVDRRVGADTVNALACVAVCPMSLAALCLLASRLLPTVFSA</sequence>
<accession>S4W3I3</accession>
<proteinExistence type="predicted"/>
<dbReference type="RefSeq" id="YP_008438286.1">
    <property type="nucleotide sequence ID" value="NC_022098.1"/>
</dbReference>
<organism evidence="2 3">
    <name type="scientific">Pandoravirus salinus</name>
    <dbReference type="NCBI Taxonomy" id="1349410"/>
    <lineage>
        <taxon>Viruses</taxon>
        <taxon>Pandoravirus</taxon>
    </lineage>
</organism>
<gene>
    <name evidence="2" type="ORF">psal_cds_1026</name>
</gene>
<keyword evidence="1" id="KW-0812">Transmembrane</keyword>
<name>S4W3I3_9VIRU</name>
<keyword evidence="1" id="KW-1133">Transmembrane helix</keyword>
<dbReference type="EMBL" id="KC977571">
    <property type="protein sequence ID" value="AGO85212.1"/>
    <property type="molecule type" value="Genomic_DNA"/>
</dbReference>
<keyword evidence="1" id="KW-0472">Membrane</keyword>
<reference evidence="2 3" key="1">
    <citation type="journal article" date="2013" name="Science">
        <title>Pandoraviruses: amoeba viruses with genomes up to 2.5 Mb reaching that of parasitic eukaryotes.</title>
        <authorList>
            <person name="Philippe N."/>
            <person name="Legendre M."/>
            <person name="Doutre G."/>
            <person name="Coute Y."/>
            <person name="Poirot O."/>
            <person name="Lescot M."/>
            <person name="Arslan D."/>
            <person name="Seltzer V."/>
            <person name="Bertaux L."/>
            <person name="Bruley C."/>
            <person name="Garin J."/>
            <person name="Claverie J.M."/>
            <person name="Abergel C."/>
        </authorList>
    </citation>
    <scope>NUCLEOTIDE SEQUENCE [LARGE SCALE GENOMIC DNA]</scope>
</reference>
<evidence type="ECO:0008006" key="4">
    <source>
        <dbReference type="Google" id="ProtNLM"/>
    </source>
</evidence>
<feature type="transmembrane region" description="Helical" evidence="1">
    <location>
        <begin position="330"/>
        <end position="354"/>
    </location>
</feature>